<reference evidence="3 4" key="1">
    <citation type="submission" date="2017-04" db="EMBL/GenBank/DDBJ databases">
        <authorList>
            <person name="Afonso C.L."/>
            <person name="Miller P.J."/>
            <person name="Scott M.A."/>
            <person name="Spackman E."/>
            <person name="Goraichik I."/>
            <person name="Dimitrov K.M."/>
            <person name="Suarez D.L."/>
            <person name="Swayne D.E."/>
        </authorList>
    </citation>
    <scope>NUCLEOTIDE SEQUENCE [LARGE SCALE GENOMIC DNA]</scope>
    <source>
        <strain evidence="3 4">DSM 3385</strain>
    </source>
</reference>
<dbReference type="PANTHER" id="PTHR21666">
    <property type="entry name" value="PEPTIDASE-RELATED"/>
    <property type="match status" value="1"/>
</dbReference>
<proteinExistence type="predicted"/>
<dbReference type="FunFam" id="2.70.70.10:FF:000006">
    <property type="entry name" value="M23 family peptidase"/>
    <property type="match status" value="1"/>
</dbReference>
<dbReference type="InterPro" id="IPR011055">
    <property type="entry name" value="Dup_hybrid_motif"/>
</dbReference>
<dbReference type="PANTHER" id="PTHR21666:SF270">
    <property type="entry name" value="MUREIN HYDROLASE ACTIVATOR ENVC"/>
    <property type="match status" value="1"/>
</dbReference>
<accession>A0A1W2CQ09</accession>
<dbReference type="EMBL" id="FWXY01000013">
    <property type="protein sequence ID" value="SMC87320.1"/>
    <property type="molecule type" value="Genomic_DNA"/>
</dbReference>
<dbReference type="Gene3D" id="2.70.70.10">
    <property type="entry name" value="Glucose Permease (Domain IIA)"/>
    <property type="match status" value="1"/>
</dbReference>
<dbReference type="CDD" id="cd12797">
    <property type="entry name" value="M23_peptidase"/>
    <property type="match status" value="1"/>
</dbReference>
<evidence type="ECO:0000256" key="1">
    <source>
        <dbReference type="SAM" id="Coils"/>
    </source>
</evidence>
<dbReference type="STRING" id="1121400.SAMN02746065_11339"/>
<dbReference type="GO" id="GO:0004222">
    <property type="term" value="F:metalloendopeptidase activity"/>
    <property type="evidence" value="ECO:0007669"/>
    <property type="project" value="TreeGrafter"/>
</dbReference>
<dbReference type="InterPro" id="IPR050570">
    <property type="entry name" value="Cell_wall_metabolism_enzyme"/>
</dbReference>
<organism evidence="3 4">
    <name type="scientific">Desulfocicer vacuolatum DSM 3385</name>
    <dbReference type="NCBI Taxonomy" id="1121400"/>
    <lineage>
        <taxon>Bacteria</taxon>
        <taxon>Pseudomonadati</taxon>
        <taxon>Thermodesulfobacteriota</taxon>
        <taxon>Desulfobacteria</taxon>
        <taxon>Desulfobacterales</taxon>
        <taxon>Desulfobacteraceae</taxon>
        <taxon>Desulfocicer</taxon>
    </lineage>
</organism>
<evidence type="ECO:0000259" key="2">
    <source>
        <dbReference type="Pfam" id="PF01551"/>
    </source>
</evidence>
<name>A0A1W2CQ09_9BACT</name>
<gene>
    <name evidence="3" type="ORF">SAMN02746065_11339</name>
</gene>
<dbReference type="AlphaFoldDB" id="A0A1W2CQ09"/>
<protein>
    <submittedName>
        <fullName evidence="3">Peptidase family M23</fullName>
    </submittedName>
</protein>
<dbReference type="SUPFAM" id="SSF51261">
    <property type="entry name" value="Duplicated hybrid motif"/>
    <property type="match status" value="1"/>
</dbReference>
<sequence>MTQKRFFPKKSKIYEKHPIVFQYPPVLYKKYRFFLWEKISSFPWSTLLKSTPFLLALLLFFYCGHQHRQLKQMISINNSLINTIYTQHTTLSDQKQKITIQDRKAREQNNELVKKNLALEEVKHRFETMSQQLTELHRQATRLAALGEQVSLLTNMEGSAPSRENTGIGGNARDLSPMVSISLDDSRDDSKIKDPVQGQIDATRQLLDRQTKIFAILKKELEIKNELLACTPSIKPTSGVVTCKFGSRLSPFSGKREFHTGMDIANKRGTKVYATARGKVIFAKKKWLIGNLVTIDHGNNIITKYGHLNKFLVKKGDMVNRGDVIGLMGSTGKSTGPHVHYEVVVNGKPENPANYFPGKFAISKKQ</sequence>
<feature type="domain" description="M23ase beta-sheet core" evidence="2">
    <location>
        <begin position="258"/>
        <end position="352"/>
    </location>
</feature>
<dbReference type="Pfam" id="PF01551">
    <property type="entry name" value="Peptidase_M23"/>
    <property type="match status" value="1"/>
</dbReference>
<evidence type="ECO:0000313" key="3">
    <source>
        <dbReference type="EMBL" id="SMC87320.1"/>
    </source>
</evidence>
<evidence type="ECO:0000313" key="4">
    <source>
        <dbReference type="Proteomes" id="UP000192418"/>
    </source>
</evidence>
<feature type="coiled-coil region" evidence="1">
    <location>
        <begin position="105"/>
        <end position="139"/>
    </location>
</feature>
<dbReference type="InterPro" id="IPR016047">
    <property type="entry name" value="M23ase_b-sheet_dom"/>
</dbReference>
<dbReference type="Proteomes" id="UP000192418">
    <property type="component" value="Unassembled WGS sequence"/>
</dbReference>
<dbReference type="RefSeq" id="WP_084069789.1">
    <property type="nucleotide sequence ID" value="NZ_FWXY01000013.1"/>
</dbReference>
<keyword evidence="4" id="KW-1185">Reference proteome</keyword>
<keyword evidence="1" id="KW-0175">Coiled coil</keyword>